<name>A0A383RTU3_9PSED</name>
<dbReference type="OrthoDB" id="713485at2"/>
<keyword evidence="3" id="KW-1185">Reference proteome</keyword>
<dbReference type="PANTHER" id="PTHR36156">
    <property type="entry name" value="SLR2101 PROTEIN"/>
    <property type="match status" value="1"/>
</dbReference>
<dbReference type="Proteomes" id="UP000263595">
    <property type="component" value="Unassembled WGS sequence"/>
</dbReference>
<dbReference type="InterPro" id="IPR047142">
    <property type="entry name" value="OryJ/VirC-like"/>
</dbReference>
<dbReference type="SUPFAM" id="SSF51182">
    <property type="entry name" value="RmlC-like cupins"/>
    <property type="match status" value="1"/>
</dbReference>
<dbReference type="RefSeq" id="WP_119141734.1">
    <property type="nucleotide sequence ID" value="NZ_CBCSFL010000007.1"/>
</dbReference>
<evidence type="ECO:0000313" key="2">
    <source>
        <dbReference type="EMBL" id="SYX90472.1"/>
    </source>
</evidence>
<dbReference type="Gene3D" id="2.60.120.10">
    <property type="entry name" value="Jelly Rolls"/>
    <property type="match status" value="1"/>
</dbReference>
<reference evidence="3" key="1">
    <citation type="submission" date="2018-08" db="EMBL/GenBank/DDBJ databases">
        <authorList>
            <person name="Blom J."/>
        </authorList>
    </citation>
    <scope>NUCLEOTIDE SEQUENCE [LARGE SCALE GENOMIC DNA]</scope>
    <source>
        <strain evidence="3">CCOS 865</strain>
    </source>
</reference>
<protein>
    <recommendedName>
        <fullName evidence="1">Cupin type-2 domain-containing protein</fullName>
    </recommendedName>
</protein>
<organism evidence="2 3">
    <name type="scientific">Pseudomonas reidholzensis</name>
    <dbReference type="NCBI Taxonomy" id="1785162"/>
    <lineage>
        <taxon>Bacteria</taxon>
        <taxon>Pseudomonadati</taxon>
        <taxon>Pseudomonadota</taxon>
        <taxon>Gammaproteobacteria</taxon>
        <taxon>Pseudomonadales</taxon>
        <taxon>Pseudomonadaceae</taxon>
        <taxon>Pseudomonas</taxon>
    </lineage>
</organism>
<dbReference type="InterPro" id="IPR013096">
    <property type="entry name" value="Cupin_2"/>
</dbReference>
<dbReference type="Gene3D" id="2.20.70.150">
    <property type="match status" value="1"/>
</dbReference>
<dbReference type="PANTHER" id="PTHR36156:SF2">
    <property type="entry name" value="CUPIN TYPE-2 DOMAIN-CONTAINING PROTEIN"/>
    <property type="match status" value="1"/>
</dbReference>
<accession>A0A383RTU3</accession>
<evidence type="ECO:0000259" key="1">
    <source>
        <dbReference type="Pfam" id="PF07883"/>
    </source>
</evidence>
<dbReference type="InterPro" id="IPR014710">
    <property type="entry name" value="RmlC-like_jellyroll"/>
</dbReference>
<feature type="domain" description="Cupin type-2" evidence="1">
    <location>
        <begin position="112"/>
        <end position="169"/>
    </location>
</feature>
<dbReference type="Pfam" id="PF07883">
    <property type="entry name" value="Cupin_2"/>
    <property type="match status" value="1"/>
</dbReference>
<proteinExistence type="predicted"/>
<dbReference type="EMBL" id="UNOZ01000019">
    <property type="protein sequence ID" value="SYX90472.1"/>
    <property type="molecule type" value="Genomic_DNA"/>
</dbReference>
<evidence type="ECO:0000313" key="3">
    <source>
        <dbReference type="Proteomes" id="UP000263595"/>
    </source>
</evidence>
<dbReference type="AlphaFoldDB" id="A0A383RTU3"/>
<gene>
    <name evidence="2" type="ORF">CCOS865_02739</name>
</gene>
<dbReference type="InterPro" id="IPR011051">
    <property type="entry name" value="RmlC_Cupin_sf"/>
</dbReference>
<dbReference type="CDD" id="cd02231">
    <property type="entry name" value="cupin_BLL6423-like"/>
    <property type="match status" value="1"/>
</dbReference>
<sequence length="176" mass="19100">MHIRRVVTGHDAQGRSLFVSDAPAPRAKDFIDMPGYAIAQLWCSDAQPPQGSAEDPTLEHASLIPLPGGVSMLMISLPPDSVMAAPLDPPRALGEMVAAMPGLIECFEAQDPAMHRTPTVDYVVITEGELWLELDDGQRRRVSAGDVVIQNATRHAWRNTSQQVAKAVVFMHGLAR</sequence>